<sequence>MPQRPTNPSAIELDGPWTHHLYHSRGVRIHCADSGSPDAPLVLLVHGFAGGWFDWQSVLPLLAEDHHAVAMDLRGYGLSDKPPHGYDLGTTALDIAGLVLALGHTSATVVAHGESVPAAVIAGLTEPQRIKRVVALNPSHPRQNVDVVTRHPIRHRDRITLGMATRFPRLGERWLKADHSLFLEQIVAHLAGSAFRYSDSFDEYLAIRRFAMGVERVAYYACLRHRKAAVATMPRGTAQTVLADWSGWNEIECSTPPAVRVLHGAEDPLITASKTARETTADADHVTVVPGAGHYVHMEAPHAVRDAVLAVEEA</sequence>
<dbReference type="RefSeq" id="WP_303735224.1">
    <property type="nucleotide sequence ID" value="NZ_CAKZHK010000010.1"/>
</dbReference>
<keyword evidence="1" id="KW-0378">Hydrolase</keyword>
<dbReference type="SUPFAM" id="SSF53474">
    <property type="entry name" value="alpha/beta-Hydrolases"/>
    <property type="match status" value="1"/>
</dbReference>
<comment type="caution">
    <text evidence="3">The sequence shown here is derived from an EMBL/GenBank/DDBJ whole genome shotgun (WGS) entry which is preliminary data.</text>
</comment>
<name>A0A2W5ULC1_9CORY</name>
<evidence type="ECO:0000259" key="2">
    <source>
        <dbReference type="Pfam" id="PF00561"/>
    </source>
</evidence>
<organism evidence="3 4">
    <name type="scientific">Corynebacterium kroppenstedtii</name>
    <dbReference type="NCBI Taxonomy" id="161879"/>
    <lineage>
        <taxon>Bacteria</taxon>
        <taxon>Bacillati</taxon>
        <taxon>Actinomycetota</taxon>
        <taxon>Actinomycetes</taxon>
        <taxon>Mycobacteriales</taxon>
        <taxon>Corynebacteriaceae</taxon>
        <taxon>Corynebacterium</taxon>
    </lineage>
</organism>
<proteinExistence type="predicted"/>
<dbReference type="PRINTS" id="PR00412">
    <property type="entry name" value="EPOXHYDRLASE"/>
</dbReference>
<evidence type="ECO:0000256" key="1">
    <source>
        <dbReference type="ARBA" id="ARBA00022801"/>
    </source>
</evidence>
<dbReference type="InterPro" id="IPR000073">
    <property type="entry name" value="AB_hydrolase_1"/>
</dbReference>
<feature type="domain" description="AB hydrolase-1" evidence="2">
    <location>
        <begin position="40"/>
        <end position="301"/>
    </location>
</feature>
<dbReference type="Pfam" id="PF00561">
    <property type="entry name" value="Abhydrolase_1"/>
    <property type="match status" value="1"/>
</dbReference>
<dbReference type="InterPro" id="IPR000639">
    <property type="entry name" value="Epox_hydrolase-like"/>
</dbReference>
<dbReference type="PANTHER" id="PTHR43329">
    <property type="entry name" value="EPOXIDE HYDROLASE"/>
    <property type="match status" value="1"/>
</dbReference>
<dbReference type="InterPro" id="IPR029058">
    <property type="entry name" value="AB_hydrolase_fold"/>
</dbReference>
<reference evidence="3 4" key="1">
    <citation type="submission" date="2017-08" db="EMBL/GenBank/DDBJ databases">
        <title>Infants hospitalized years apart are colonized by the same room-sourced microbial strains.</title>
        <authorList>
            <person name="Brooks B."/>
            <person name="Olm M.R."/>
            <person name="Firek B.A."/>
            <person name="Baker R."/>
            <person name="Thomas B.C."/>
            <person name="Morowitz M.J."/>
            <person name="Banfield J.F."/>
        </authorList>
    </citation>
    <scope>NUCLEOTIDE SEQUENCE [LARGE SCALE GENOMIC DNA]</scope>
    <source>
        <strain evidence="3">S2_003_000_R1_3</strain>
    </source>
</reference>
<dbReference type="EMBL" id="QFRA01000023">
    <property type="protein sequence ID" value="PZR04034.1"/>
    <property type="molecule type" value="Genomic_DNA"/>
</dbReference>
<protein>
    <recommendedName>
        <fullName evidence="2">AB hydrolase-1 domain-containing protein</fullName>
    </recommendedName>
</protein>
<accession>A0A2W5ULC1</accession>
<gene>
    <name evidence="3" type="ORF">DI525_08135</name>
</gene>
<dbReference type="AlphaFoldDB" id="A0A2W5ULC1"/>
<dbReference type="GO" id="GO:0016787">
    <property type="term" value="F:hydrolase activity"/>
    <property type="evidence" value="ECO:0007669"/>
    <property type="project" value="UniProtKB-KW"/>
</dbReference>
<dbReference type="Proteomes" id="UP000249432">
    <property type="component" value="Unassembled WGS sequence"/>
</dbReference>
<dbReference type="Gene3D" id="3.40.50.1820">
    <property type="entry name" value="alpha/beta hydrolase"/>
    <property type="match status" value="1"/>
</dbReference>
<evidence type="ECO:0000313" key="3">
    <source>
        <dbReference type="EMBL" id="PZR04034.1"/>
    </source>
</evidence>
<evidence type="ECO:0000313" key="4">
    <source>
        <dbReference type="Proteomes" id="UP000249432"/>
    </source>
</evidence>